<dbReference type="AlphaFoldDB" id="A0A4P2VNL2"/>
<feature type="domain" description="AAA+ ATPase" evidence="2">
    <location>
        <begin position="254"/>
        <end position="389"/>
    </location>
</feature>
<sequence>MHVLKGAVFDESAILGGGARRLVEGSKSGELEAVVVPRAIVDDLQLKASKNLETGIVGLRALSRLRSTCESLGIEFRVHEGYAGDPGRASLDAARELGMTLYTADRSLHLAAEALGIASSHLEGDAKEARRLTIEQYFDSETLSVHLKEGTAPLAKKGKPGDFRLEVVGERELTREELEELVSEILQFARTSSDSFVELEMRGALVVQMGQYRVAIARPPFSDGLEMTAVRPLVKLSISDYSVSEKLLTRLRDRAEGILIAGPPGSGKSTLAASLAEFYREGGKVVKTIESPRDLQVGPEITQYGPLEGDFERTAEILLLVRPDYTIFDEMRRTKDFEVYADLRLAGVGMVGVVHASSPIDAIQRLIGRVELGMIPHIVDTVMFVRAGDIERVLDISLTVKVPSGMTEEDLARPVVEVRDFETSDLLYEIYTFGEENVVVPVRGLRRSTGFGGRPHRENSWGAEKLLEIVRSIDPDAEVEVSGSRATVSISKENVPKLLGRGGERLADIERESGLRISVRPKRRKH</sequence>
<evidence type="ECO:0000259" key="2">
    <source>
        <dbReference type="SMART" id="SM00382"/>
    </source>
</evidence>
<dbReference type="InterPro" id="IPR052041">
    <property type="entry name" value="Nucleic_acid_metab_PIN/TRAM"/>
</dbReference>
<dbReference type="InterPro" id="IPR001482">
    <property type="entry name" value="T2SS/T4SS_dom"/>
</dbReference>
<dbReference type="Gene3D" id="3.40.50.1010">
    <property type="entry name" value="5'-nuclease"/>
    <property type="match status" value="1"/>
</dbReference>
<dbReference type="KEGG" id="ccai:NAS2_1116"/>
<accession>A0A4P2VNL2</accession>
<protein>
    <submittedName>
        <fullName evidence="3">KH domain-containing protein</fullName>
    </submittedName>
</protein>
<dbReference type="Gene3D" id="3.40.50.300">
    <property type="entry name" value="P-loop containing nucleotide triphosphate hydrolases"/>
    <property type="match status" value="1"/>
</dbReference>
<dbReference type="Pfam" id="PF00013">
    <property type="entry name" value="KH_1"/>
    <property type="match status" value="1"/>
</dbReference>
<dbReference type="InterPro" id="IPR027417">
    <property type="entry name" value="P-loop_NTPase"/>
</dbReference>
<dbReference type="SMART" id="SM00382">
    <property type="entry name" value="AAA"/>
    <property type="match status" value="1"/>
</dbReference>
<evidence type="ECO:0000313" key="3">
    <source>
        <dbReference type="EMBL" id="BBE42505.1"/>
    </source>
</evidence>
<reference evidence="3 4" key="1">
    <citation type="journal article" date="2019" name="ISME J.">
        <title>Isolation and characterization of a thermophilic sulfur- and iron-reducing thaumarchaeote from a terrestrial acidic hot spring.</title>
        <authorList>
            <person name="Kato S."/>
            <person name="Itoh T."/>
            <person name="Yuki M."/>
            <person name="Nagamori M."/>
            <person name="Ohnishi M."/>
            <person name="Uematsu K."/>
            <person name="Suzuki K."/>
            <person name="Takashina T."/>
            <person name="Ohkuma M."/>
        </authorList>
    </citation>
    <scope>NUCLEOTIDE SEQUENCE [LARGE SCALE GENOMIC DNA]</scope>
    <source>
        <strain evidence="3 4">NAS-02</strain>
    </source>
</reference>
<organism evidence="3 4">
    <name type="scientific">Conexivisphaera calida</name>
    <dbReference type="NCBI Taxonomy" id="1874277"/>
    <lineage>
        <taxon>Archaea</taxon>
        <taxon>Nitrososphaerota</taxon>
        <taxon>Conexivisphaeria</taxon>
        <taxon>Conexivisphaerales</taxon>
        <taxon>Conexivisphaeraceae</taxon>
        <taxon>Conexivisphaera</taxon>
    </lineage>
</organism>
<keyword evidence="1" id="KW-0694">RNA-binding</keyword>
<evidence type="ECO:0000256" key="1">
    <source>
        <dbReference type="PROSITE-ProRule" id="PRU00117"/>
    </source>
</evidence>
<dbReference type="SUPFAM" id="SSF52540">
    <property type="entry name" value="P-loop containing nucleoside triphosphate hydrolases"/>
    <property type="match status" value="1"/>
</dbReference>
<dbReference type="EMBL" id="AP018732">
    <property type="protein sequence ID" value="BBE42505.1"/>
    <property type="molecule type" value="Genomic_DNA"/>
</dbReference>
<gene>
    <name evidence="3" type="ORF">NAS2_1116</name>
</gene>
<dbReference type="Pfam" id="PF00437">
    <property type="entry name" value="T2SSE"/>
    <property type="match status" value="1"/>
</dbReference>
<dbReference type="PANTHER" id="PTHR11603:SF147">
    <property type="entry name" value="MEMBRANE PROTEIN"/>
    <property type="match status" value="1"/>
</dbReference>
<dbReference type="NCBIfam" id="NF010335">
    <property type="entry name" value="PRK13764.1"/>
    <property type="match status" value="1"/>
</dbReference>
<proteinExistence type="predicted"/>
<dbReference type="GO" id="GO:0003723">
    <property type="term" value="F:RNA binding"/>
    <property type="evidence" value="ECO:0007669"/>
    <property type="project" value="UniProtKB-UniRule"/>
</dbReference>
<dbReference type="PROSITE" id="PS50084">
    <property type="entry name" value="KH_TYPE_1"/>
    <property type="match status" value="1"/>
</dbReference>
<dbReference type="InterPro" id="IPR003593">
    <property type="entry name" value="AAA+_ATPase"/>
</dbReference>
<name>A0A4P2VNL2_9ARCH</name>
<dbReference type="Proteomes" id="UP000509448">
    <property type="component" value="Chromosome"/>
</dbReference>
<dbReference type="InterPro" id="IPR004088">
    <property type="entry name" value="KH_dom_type_1"/>
</dbReference>
<keyword evidence="4" id="KW-1185">Reference proteome</keyword>
<dbReference type="PANTHER" id="PTHR11603">
    <property type="entry name" value="AAA FAMILY ATPASE"/>
    <property type="match status" value="1"/>
</dbReference>
<evidence type="ECO:0000313" key="4">
    <source>
        <dbReference type="Proteomes" id="UP000509448"/>
    </source>
</evidence>